<accession>A0A9D2AET7</accession>
<dbReference type="AlphaFoldDB" id="A0A9D2AET7"/>
<reference evidence="1" key="1">
    <citation type="journal article" date="2021" name="PeerJ">
        <title>Extensive microbial diversity within the chicken gut microbiome revealed by metagenomics and culture.</title>
        <authorList>
            <person name="Gilroy R."/>
            <person name="Ravi A."/>
            <person name="Getino M."/>
            <person name="Pursley I."/>
            <person name="Horton D.L."/>
            <person name="Alikhan N.F."/>
            <person name="Baker D."/>
            <person name="Gharbi K."/>
            <person name="Hall N."/>
            <person name="Watson M."/>
            <person name="Adriaenssens E.M."/>
            <person name="Foster-Nyarko E."/>
            <person name="Jarju S."/>
            <person name="Secka A."/>
            <person name="Antonio M."/>
            <person name="Oren A."/>
            <person name="Chaudhuri R.R."/>
            <person name="La Ragione R."/>
            <person name="Hildebrand F."/>
            <person name="Pallen M.J."/>
        </authorList>
    </citation>
    <scope>NUCLEOTIDE SEQUENCE</scope>
    <source>
        <strain evidence="1">811</strain>
    </source>
</reference>
<gene>
    <name evidence="1" type="ORF">H9741_01765</name>
</gene>
<dbReference type="SUPFAM" id="SSF82171">
    <property type="entry name" value="DPP6 N-terminal domain-like"/>
    <property type="match status" value="1"/>
</dbReference>
<proteinExistence type="predicted"/>
<comment type="caution">
    <text evidence="1">The sequence shown here is derived from an EMBL/GenBank/DDBJ whole genome shotgun (WGS) entry which is preliminary data.</text>
</comment>
<organism evidence="1 2">
    <name type="scientific">Candidatus Borkfalkia faecipullorum</name>
    <dbReference type="NCBI Taxonomy" id="2838510"/>
    <lineage>
        <taxon>Bacteria</taxon>
        <taxon>Bacillati</taxon>
        <taxon>Bacillota</taxon>
        <taxon>Clostridia</taxon>
        <taxon>Christensenellales</taxon>
        <taxon>Christensenellaceae</taxon>
        <taxon>Candidatus Borkfalkia</taxon>
    </lineage>
</organism>
<reference evidence="1" key="2">
    <citation type="submission" date="2021-04" db="EMBL/GenBank/DDBJ databases">
        <authorList>
            <person name="Gilroy R."/>
        </authorList>
    </citation>
    <scope>NUCLEOTIDE SEQUENCE</scope>
    <source>
        <strain evidence="1">811</strain>
    </source>
</reference>
<sequence length="164" mass="18960">MQKILVIREKNSVKTFDYTFQTRTFFTVCGYGYTIKLSGGSIVVCDGDGNKLSSRKGFNYLYTADIRPDAKQVFALENGKHFYVFDLPDLSRGRRITLPRGMECIDLYGKYSEDGTRLFVPAMRYGTRSYDYFLCEYETQDYTLCGVKKTKRLYPWPSPRDADG</sequence>
<evidence type="ECO:0000313" key="1">
    <source>
        <dbReference type="EMBL" id="HIX07178.1"/>
    </source>
</evidence>
<dbReference type="EMBL" id="DXFX01000024">
    <property type="protein sequence ID" value="HIX07178.1"/>
    <property type="molecule type" value="Genomic_DNA"/>
</dbReference>
<protein>
    <submittedName>
        <fullName evidence="1">Uncharacterized protein</fullName>
    </submittedName>
</protein>
<evidence type="ECO:0000313" key="2">
    <source>
        <dbReference type="Proteomes" id="UP000824204"/>
    </source>
</evidence>
<dbReference type="Proteomes" id="UP000824204">
    <property type="component" value="Unassembled WGS sequence"/>
</dbReference>
<name>A0A9D2AET7_9FIRM</name>